<keyword evidence="5" id="KW-0378">Hydrolase</keyword>
<dbReference type="Pfam" id="PF04029">
    <property type="entry name" value="2-ph_phosp"/>
    <property type="match status" value="1"/>
</dbReference>
<evidence type="ECO:0000256" key="7">
    <source>
        <dbReference type="ARBA" id="ARBA00033711"/>
    </source>
</evidence>
<comment type="similarity">
    <text evidence="2">Belongs to the ComB family.</text>
</comment>
<evidence type="ECO:0000256" key="6">
    <source>
        <dbReference type="ARBA" id="ARBA00022842"/>
    </source>
</evidence>
<comment type="cofactor">
    <cofactor evidence="1">
        <name>Mg(2+)</name>
        <dbReference type="ChEBI" id="CHEBI:18420"/>
    </cofactor>
</comment>
<dbReference type="GO" id="GO:0000287">
    <property type="term" value="F:magnesium ion binding"/>
    <property type="evidence" value="ECO:0007669"/>
    <property type="project" value="InterPro"/>
</dbReference>
<evidence type="ECO:0000256" key="4">
    <source>
        <dbReference type="ARBA" id="ARBA00021948"/>
    </source>
</evidence>
<keyword evidence="6" id="KW-0460">Magnesium</keyword>
<protein>
    <recommendedName>
        <fullName evidence="4">Probable 2-phosphosulfolactate phosphatase</fullName>
        <ecNumber evidence="3">3.1.3.71</ecNumber>
    </recommendedName>
</protein>
<evidence type="ECO:0000313" key="8">
    <source>
        <dbReference type="EMBL" id="SHG94411.1"/>
    </source>
</evidence>
<dbReference type="PANTHER" id="PTHR37311">
    <property type="entry name" value="2-PHOSPHOSULFOLACTATE PHOSPHATASE-RELATED"/>
    <property type="match status" value="1"/>
</dbReference>
<reference evidence="9" key="1">
    <citation type="submission" date="2016-11" db="EMBL/GenBank/DDBJ databases">
        <authorList>
            <person name="Varghese N."/>
            <person name="Submissions S."/>
        </authorList>
    </citation>
    <scope>NUCLEOTIDE SEQUENCE [LARGE SCALE GENOMIC DNA]</scope>
    <source>
        <strain evidence="9">YR203</strain>
    </source>
</reference>
<dbReference type="RefSeq" id="WP_073175745.1">
    <property type="nucleotide sequence ID" value="NZ_FQVE01000009.1"/>
</dbReference>
<evidence type="ECO:0000256" key="1">
    <source>
        <dbReference type="ARBA" id="ARBA00001946"/>
    </source>
</evidence>
<sequence length="246" mass="26591">MIYNQQEFEIRMEWGLKGVEMFAPVSDVMIIVDVLSFSTCVDIATQRGAVIYPYRWKDESAIAYAKTVGAELADFKRKFTDGFSLSPTSLCTIQSGTKLVLSSPNGATLSLSTGNIPTLCGSLRNAKAVAACAKTFGKRISIIAAGEQWPDKSLRVSFEDAVGAGAVISYVEGKLSPESKASLAVFESSKESLLSDIKKCSSGKELIDRGFEKDIILACDFNASENVPVLEGGCFYKRFLDKTAIS</sequence>
<accession>A0A1M5NY09</accession>
<evidence type="ECO:0000313" key="9">
    <source>
        <dbReference type="Proteomes" id="UP000184108"/>
    </source>
</evidence>
<proteinExistence type="inferred from homology"/>
<dbReference type="EMBL" id="FQVE01000009">
    <property type="protein sequence ID" value="SHG94411.1"/>
    <property type="molecule type" value="Genomic_DNA"/>
</dbReference>
<dbReference type="AlphaFoldDB" id="A0A1M5NY09"/>
<dbReference type="GO" id="GO:0050532">
    <property type="term" value="F:2-phosphosulfolactate phosphatase activity"/>
    <property type="evidence" value="ECO:0007669"/>
    <property type="project" value="UniProtKB-EC"/>
</dbReference>
<dbReference type="SUPFAM" id="SSF142823">
    <property type="entry name" value="ComB-like"/>
    <property type="match status" value="1"/>
</dbReference>
<evidence type="ECO:0000256" key="5">
    <source>
        <dbReference type="ARBA" id="ARBA00022801"/>
    </source>
</evidence>
<dbReference type="PANTHER" id="PTHR37311:SF1">
    <property type="entry name" value="2-PHOSPHOSULFOLACTATE PHOSPHATASE-RELATED"/>
    <property type="match status" value="1"/>
</dbReference>
<name>A0A1M5NY09_9FLAO</name>
<comment type="catalytic activity">
    <reaction evidence="7">
        <text>(2R)-O-phospho-3-sulfolactate + H2O = (2R)-3-sulfolactate + phosphate</text>
        <dbReference type="Rhea" id="RHEA:23416"/>
        <dbReference type="ChEBI" id="CHEBI:15377"/>
        <dbReference type="ChEBI" id="CHEBI:15597"/>
        <dbReference type="ChEBI" id="CHEBI:43474"/>
        <dbReference type="ChEBI" id="CHEBI:58738"/>
        <dbReference type="EC" id="3.1.3.71"/>
    </reaction>
</comment>
<evidence type="ECO:0000256" key="3">
    <source>
        <dbReference type="ARBA" id="ARBA00012953"/>
    </source>
</evidence>
<gene>
    <name evidence="8" type="ORF">SAMN02787073_5112</name>
</gene>
<organism evidence="8 9">
    <name type="scientific">Chryseobacterium vrystaatense</name>
    <dbReference type="NCBI Taxonomy" id="307480"/>
    <lineage>
        <taxon>Bacteria</taxon>
        <taxon>Pseudomonadati</taxon>
        <taxon>Bacteroidota</taxon>
        <taxon>Flavobacteriia</taxon>
        <taxon>Flavobacteriales</taxon>
        <taxon>Weeksellaceae</taxon>
        <taxon>Chryseobacterium group</taxon>
        <taxon>Chryseobacterium</taxon>
    </lineage>
</organism>
<dbReference type="InterPro" id="IPR005238">
    <property type="entry name" value="ComB-like"/>
</dbReference>
<dbReference type="Gene3D" id="3.90.1560.10">
    <property type="entry name" value="ComB-like"/>
    <property type="match status" value="1"/>
</dbReference>
<dbReference type="EC" id="3.1.3.71" evidence="3"/>
<dbReference type="Proteomes" id="UP000184108">
    <property type="component" value="Unassembled WGS sequence"/>
</dbReference>
<dbReference type="InterPro" id="IPR036702">
    <property type="entry name" value="ComB-like_sf"/>
</dbReference>
<evidence type="ECO:0000256" key="2">
    <source>
        <dbReference type="ARBA" id="ARBA00009997"/>
    </source>
</evidence>
<dbReference type="GO" id="GO:0050545">
    <property type="term" value="F:sulfopyruvate decarboxylase activity"/>
    <property type="evidence" value="ECO:0007669"/>
    <property type="project" value="TreeGrafter"/>
</dbReference>